<organism evidence="2">
    <name type="scientific">Burkholderia sp. M701</name>
    <dbReference type="NCBI Taxonomy" id="326454"/>
    <lineage>
        <taxon>Bacteria</taxon>
        <taxon>Pseudomonadati</taxon>
        <taxon>Pseudomonadota</taxon>
        <taxon>Betaproteobacteria</taxon>
        <taxon>Burkholderiales</taxon>
        <taxon>Burkholderiaceae</taxon>
        <taxon>Burkholderia</taxon>
    </lineage>
</organism>
<dbReference type="RefSeq" id="WP_023842514.1">
    <property type="nucleotide sequence ID" value="NC_022995.1"/>
</dbReference>
<reference evidence="2" key="1">
    <citation type="journal article" date="2014" name="Microbiology">
        <title>A 2,4-dichlorophenoxyacetic acid degradation plasmid pM7012 discloses distribution of an unclassified megaplasmid group across bacterial species.</title>
        <authorList>
            <person name="Sakai Y."/>
            <person name="Ogawa N."/>
            <person name="Shimomura Y."/>
            <person name="Fujii T."/>
        </authorList>
    </citation>
    <scope>NUCLEOTIDE SEQUENCE</scope>
    <source>
        <strain evidence="2">M701</strain>
    </source>
</reference>
<evidence type="ECO:0000259" key="1">
    <source>
        <dbReference type="Pfam" id="PF14243"/>
    </source>
</evidence>
<geneLocation type="plasmid" evidence="2">
    <name>pM7012</name>
</geneLocation>
<accession>V5YPY1</accession>
<dbReference type="InterPro" id="IPR025643">
    <property type="entry name" value="R2K_3"/>
</dbReference>
<sequence>MSHFSILRQAGTSHMEEKVVLQYALMTDVPIQSTRIESIVSAADSLRAGTTLPVGTVEFVRAAMELAGIAEPANLSYPEVLRPWLYRKLEKRAAGSVLGHYFIKPTATKRFTGFVFDTLSNPEHLSFHDRAQYNAFLSMPADEKVWVSEPVTWLSEFRYYVLDGKVLGNGRYDDGPDDASEPDEDAVGQMAQLMAREPDAPAAFSLDVGVLDTGETALIECNDAWALGYYKGTLSNRDYVAMLWRRWEQLGQAQRA</sequence>
<dbReference type="Pfam" id="PF14243">
    <property type="entry name" value="R2K_3"/>
    <property type="match status" value="1"/>
</dbReference>
<name>V5YPY1_9BURK</name>
<protein>
    <recommendedName>
        <fullName evidence="1">ATP-grasp domain-containing protein</fullName>
    </recommendedName>
</protein>
<dbReference type="EMBL" id="AB853026">
    <property type="protein sequence ID" value="BAO18971.1"/>
    <property type="molecule type" value="Genomic_DNA"/>
</dbReference>
<keyword evidence="2" id="KW-0614">Plasmid</keyword>
<dbReference type="AlphaFoldDB" id="V5YPY1"/>
<feature type="domain" description="ATP-grasp" evidence="1">
    <location>
        <begin position="70"/>
        <end position="234"/>
    </location>
</feature>
<evidence type="ECO:0000313" key="2">
    <source>
        <dbReference type="EMBL" id="BAO18971.1"/>
    </source>
</evidence>
<proteinExistence type="predicted"/>
<reference evidence="2" key="2">
    <citation type="submission" date="2024-06" db="EMBL/GenBank/DDBJ databases">
        <authorList>
            <person name="Sakai Y."/>
            <person name="Fujii T."/>
        </authorList>
    </citation>
    <scope>NUCLEOTIDE SEQUENCE</scope>
    <source>
        <strain evidence="2">M701</strain>
        <plasmid evidence="2">pM7012</plasmid>
    </source>
</reference>